<comment type="caution">
    <text evidence="1">The sequence shown here is derived from an EMBL/GenBank/DDBJ whole genome shotgun (WGS) entry which is preliminary data.</text>
</comment>
<dbReference type="Proteomes" id="UP001162131">
    <property type="component" value="Unassembled WGS sequence"/>
</dbReference>
<evidence type="ECO:0000313" key="1">
    <source>
        <dbReference type="EMBL" id="CAG9334784.1"/>
    </source>
</evidence>
<protein>
    <submittedName>
        <fullName evidence="1">Uncharacterized protein</fullName>
    </submittedName>
</protein>
<evidence type="ECO:0000313" key="2">
    <source>
        <dbReference type="Proteomes" id="UP001162131"/>
    </source>
</evidence>
<dbReference type="AlphaFoldDB" id="A0AAU9KL51"/>
<gene>
    <name evidence="1" type="ORF">BSTOLATCC_MIC62369</name>
</gene>
<reference evidence="1" key="1">
    <citation type="submission" date="2021-09" db="EMBL/GenBank/DDBJ databases">
        <authorList>
            <consortium name="AG Swart"/>
            <person name="Singh M."/>
            <person name="Singh A."/>
            <person name="Seah K."/>
            <person name="Emmerich C."/>
        </authorList>
    </citation>
    <scope>NUCLEOTIDE SEQUENCE</scope>
    <source>
        <strain evidence="1">ATCC30299</strain>
    </source>
</reference>
<dbReference type="EMBL" id="CAJZBQ010000060">
    <property type="protein sequence ID" value="CAG9334784.1"/>
    <property type="molecule type" value="Genomic_DNA"/>
</dbReference>
<proteinExistence type="predicted"/>
<keyword evidence="2" id="KW-1185">Reference proteome</keyword>
<name>A0AAU9KL51_9CILI</name>
<sequence length="74" mass="8820">MGDNLCLKPECTTCQNVSSKHIPKLMQDNKNYEITNNQGESLYSIVKKNEESRLFIIILWVIVKKQKFWRLQKY</sequence>
<accession>A0AAU9KL51</accession>
<organism evidence="1 2">
    <name type="scientific">Blepharisma stoltei</name>
    <dbReference type="NCBI Taxonomy" id="1481888"/>
    <lineage>
        <taxon>Eukaryota</taxon>
        <taxon>Sar</taxon>
        <taxon>Alveolata</taxon>
        <taxon>Ciliophora</taxon>
        <taxon>Postciliodesmatophora</taxon>
        <taxon>Heterotrichea</taxon>
        <taxon>Heterotrichida</taxon>
        <taxon>Blepharismidae</taxon>
        <taxon>Blepharisma</taxon>
    </lineage>
</organism>